<evidence type="ECO:0000256" key="1">
    <source>
        <dbReference type="ARBA" id="ARBA00005510"/>
    </source>
</evidence>
<sequence length="320" mass="35312">MVCQAATQTRFRTLKHENGFAGGATMIVRVIACFQQLQDCQMWKFSYLNSGYNLRPPDVGQQQLNPDSLVFPTYTSTTIGCFTSNSITPFPGSPLNLNSEFISPLNSQVFKPASGSSRLNASTPAKRFIFYDHSGDQRSLIFSSVNNPFQSLNPTLPSSNASYAFASNSHASNKHEEMHEDTEEIDALLYSDSEFSFDSEEASTGHSPLNIKEEEVMVSIPPKRRKLDLNHHSSIDESLVDTASSARASNLQEIPSDDDADMSYVDSGSNHDESREESGKQFQTIVKALRRIIPGGDSMDTVAVLDEAIRYLKSLKTASI</sequence>
<dbReference type="InterPro" id="IPR011598">
    <property type="entry name" value="bHLH_dom"/>
</dbReference>
<evidence type="ECO:0000259" key="5">
    <source>
        <dbReference type="PROSITE" id="PS50888"/>
    </source>
</evidence>
<gene>
    <name evidence="6" type="ORF">M5K25_023581</name>
</gene>
<organism evidence="6 7">
    <name type="scientific">Dendrobium thyrsiflorum</name>
    <name type="common">Pinecone-like raceme dendrobium</name>
    <name type="synonym">Orchid</name>
    <dbReference type="NCBI Taxonomy" id="117978"/>
    <lineage>
        <taxon>Eukaryota</taxon>
        <taxon>Viridiplantae</taxon>
        <taxon>Streptophyta</taxon>
        <taxon>Embryophyta</taxon>
        <taxon>Tracheophyta</taxon>
        <taxon>Spermatophyta</taxon>
        <taxon>Magnoliopsida</taxon>
        <taxon>Liliopsida</taxon>
        <taxon>Asparagales</taxon>
        <taxon>Orchidaceae</taxon>
        <taxon>Epidendroideae</taxon>
        <taxon>Malaxideae</taxon>
        <taxon>Dendrobiinae</taxon>
        <taxon>Dendrobium</taxon>
    </lineage>
</organism>
<dbReference type="SUPFAM" id="SSF47459">
    <property type="entry name" value="HLH, helix-loop-helix DNA-binding domain"/>
    <property type="match status" value="1"/>
</dbReference>
<comment type="caution">
    <text evidence="6">The sequence shown here is derived from an EMBL/GenBank/DDBJ whole genome shotgun (WGS) entry which is preliminary data.</text>
</comment>
<dbReference type="Proteomes" id="UP001552299">
    <property type="component" value="Unassembled WGS sequence"/>
</dbReference>
<reference evidence="6 7" key="1">
    <citation type="journal article" date="2024" name="Plant Biotechnol. J.">
        <title>Dendrobium thyrsiflorum genome and its molecular insights into genes involved in important horticultural traits.</title>
        <authorList>
            <person name="Chen B."/>
            <person name="Wang J.Y."/>
            <person name="Zheng P.J."/>
            <person name="Li K.L."/>
            <person name="Liang Y.M."/>
            <person name="Chen X.F."/>
            <person name="Zhang C."/>
            <person name="Zhao X."/>
            <person name="He X."/>
            <person name="Zhang G.Q."/>
            <person name="Liu Z.J."/>
            <person name="Xu Q."/>
        </authorList>
    </citation>
    <scope>NUCLEOTIDE SEQUENCE [LARGE SCALE GENOMIC DNA]</scope>
    <source>
        <strain evidence="6">GZMU011</strain>
    </source>
</reference>
<dbReference type="InterPro" id="IPR036638">
    <property type="entry name" value="HLH_DNA-bd_sf"/>
</dbReference>
<dbReference type="PROSITE" id="PS50888">
    <property type="entry name" value="BHLH"/>
    <property type="match status" value="1"/>
</dbReference>
<dbReference type="PANTHER" id="PTHR36066">
    <property type="entry name" value="TRANSCRIPTION FACTOR BHLH145"/>
    <property type="match status" value="1"/>
</dbReference>
<name>A0ABD0U8G3_DENTH</name>
<protein>
    <recommendedName>
        <fullName evidence="5">BHLH domain-containing protein</fullName>
    </recommendedName>
</protein>
<evidence type="ECO:0000256" key="4">
    <source>
        <dbReference type="SAM" id="MobiDB-lite"/>
    </source>
</evidence>
<feature type="compositionally biased region" description="Basic and acidic residues" evidence="4">
    <location>
        <begin position="269"/>
        <end position="279"/>
    </location>
</feature>
<evidence type="ECO:0000256" key="3">
    <source>
        <dbReference type="ARBA" id="ARBA00023163"/>
    </source>
</evidence>
<dbReference type="InterPro" id="IPR037546">
    <property type="entry name" value="SAC51-like"/>
</dbReference>
<feature type="domain" description="BHLH" evidence="5">
    <location>
        <begin position="266"/>
        <end position="315"/>
    </location>
</feature>
<proteinExistence type="inferred from homology"/>
<accession>A0ABD0U8G3</accession>
<feature type="region of interest" description="Disordered" evidence="4">
    <location>
        <begin position="252"/>
        <end position="280"/>
    </location>
</feature>
<keyword evidence="2" id="KW-0805">Transcription regulation</keyword>
<comment type="similarity">
    <text evidence="1">Belongs to the bHLH protein family.</text>
</comment>
<keyword evidence="3" id="KW-0804">Transcription</keyword>
<evidence type="ECO:0000313" key="6">
    <source>
        <dbReference type="EMBL" id="KAL0909059.1"/>
    </source>
</evidence>
<dbReference type="EMBL" id="JANQDX010000017">
    <property type="protein sequence ID" value="KAL0909059.1"/>
    <property type="molecule type" value="Genomic_DNA"/>
</dbReference>
<dbReference type="AlphaFoldDB" id="A0ABD0U8G3"/>
<evidence type="ECO:0000256" key="2">
    <source>
        <dbReference type="ARBA" id="ARBA00023015"/>
    </source>
</evidence>
<dbReference type="PANTHER" id="PTHR36066:SF2">
    <property type="entry name" value="TRANSCRIPTION FACTOR BHLH145"/>
    <property type="match status" value="1"/>
</dbReference>
<evidence type="ECO:0000313" key="7">
    <source>
        <dbReference type="Proteomes" id="UP001552299"/>
    </source>
</evidence>
<keyword evidence="7" id="KW-1185">Reference proteome</keyword>